<dbReference type="SUPFAM" id="SSF50249">
    <property type="entry name" value="Nucleic acid-binding proteins"/>
    <property type="match status" value="1"/>
</dbReference>
<feature type="transmembrane region" description="Helical" evidence="1">
    <location>
        <begin position="99"/>
        <end position="118"/>
    </location>
</feature>
<dbReference type="EMBL" id="AUXX01000045">
    <property type="protein sequence ID" value="KZN61390.1"/>
    <property type="molecule type" value="Genomic_DNA"/>
</dbReference>
<protein>
    <submittedName>
        <fullName evidence="2">Uncharacterized protein</fullName>
    </submittedName>
</protein>
<dbReference type="RefSeq" id="WP_063382522.1">
    <property type="nucleotide sequence ID" value="NZ_AUXX01000045.1"/>
</dbReference>
<dbReference type="Proteomes" id="UP000076661">
    <property type="component" value="Unassembled WGS sequence"/>
</dbReference>
<evidence type="ECO:0000313" key="3">
    <source>
        <dbReference type="Proteomes" id="UP000076661"/>
    </source>
</evidence>
<organism evidence="2 3">
    <name type="scientific">Pseudoalteromonas luteoviolacea S4060-1</name>
    <dbReference type="NCBI Taxonomy" id="1365257"/>
    <lineage>
        <taxon>Bacteria</taxon>
        <taxon>Pseudomonadati</taxon>
        <taxon>Pseudomonadota</taxon>
        <taxon>Gammaproteobacteria</taxon>
        <taxon>Alteromonadales</taxon>
        <taxon>Pseudoalteromonadaceae</taxon>
        <taxon>Pseudoalteromonas</taxon>
    </lineage>
</organism>
<dbReference type="InterPro" id="IPR012340">
    <property type="entry name" value="NA-bd_OB-fold"/>
</dbReference>
<reference evidence="2 3" key="1">
    <citation type="submission" date="2013-07" db="EMBL/GenBank/DDBJ databases">
        <title>Comparative Genomic and Metabolomic Analysis of Twelve Strains of Pseudoalteromonas luteoviolacea.</title>
        <authorList>
            <person name="Vynne N.G."/>
            <person name="Mansson M."/>
            <person name="Gram L."/>
        </authorList>
    </citation>
    <scope>NUCLEOTIDE SEQUENCE [LARGE SCALE GENOMIC DNA]</scope>
    <source>
        <strain evidence="2 3">S4060-1</strain>
    </source>
</reference>
<keyword evidence="1" id="KW-0812">Transmembrane</keyword>
<dbReference type="PATRIC" id="fig|1365257.3.peg.4275"/>
<name>A0A161YJH1_9GAMM</name>
<accession>A0A161YJH1</accession>
<sequence>MSSVDLFVKGNYFKAQITYIEPTLEAAFVDFGADRHGFLPLKDIEGYDRNVHKVGTELIISIEKPEYKSKGAAVKAHKVAPDGVTVHKLVSPKTHSSNGAGVFLALTLIVAAGILYLIM</sequence>
<comment type="caution">
    <text evidence="2">The sequence shown here is derived from an EMBL/GenBank/DDBJ whole genome shotgun (WGS) entry which is preliminary data.</text>
</comment>
<evidence type="ECO:0000313" key="2">
    <source>
        <dbReference type="EMBL" id="KZN61390.1"/>
    </source>
</evidence>
<keyword evidence="1" id="KW-1133">Transmembrane helix</keyword>
<dbReference type="AlphaFoldDB" id="A0A161YJH1"/>
<gene>
    <name evidence="2" type="ORF">N478_04805</name>
</gene>
<proteinExistence type="predicted"/>
<evidence type="ECO:0000256" key="1">
    <source>
        <dbReference type="SAM" id="Phobius"/>
    </source>
</evidence>
<dbReference type="Gene3D" id="2.40.50.140">
    <property type="entry name" value="Nucleic acid-binding proteins"/>
    <property type="match status" value="1"/>
</dbReference>
<keyword evidence="1" id="KW-0472">Membrane</keyword>